<comment type="caution">
    <text evidence="3">The sequence shown here is derived from an EMBL/GenBank/DDBJ whole genome shotgun (WGS) entry which is preliminary data.</text>
</comment>
<sequence length="339" mass="35447">MTTSSRFQFAFATLAVVAASTAQAQTYTGIQDAIPTAVGLTGTVKDNGWYNLTASAQTKTVDGVSQTFAANTGYPTVFTAANAWSKPIASQVNTGGTAAALNKVANGNGTGGLNKFNADGTRNSTAWGGTGFGPYPAGDSLYAISFSNEYNTKGGTLGVFEANPVANLGTVVFQLELGNANGYDFYEPTVGATTTLGTAGSRQVGSLSVTNYFPTLNLTFADNSTLSLSADFAELAAKGFNGTIPMPTGPDGSNVDEPIWINLYAFQWDLTSFSNVTSYNITFNVVEHTQTYAARLTQSDVFTQVVAAPVPEPQTYAMMLAGLGMMGVMLRRRKAQATA</sequence>
<name>A0A426V8C8_9BURK</name>
<evidence type="ECO:0000313" key="3">
    <source>
        <dbReference type="EMBL" id="RRS03102.1"/>
    </source>
</evidence>
<gene>
    <name evidence="3" type="ORF">EIP75_17435</name>
</gene>
<dbReference type="AlphaFoldDB" id="A0A426V8C8"/>
<evidence type="ECO:0000256" key="1">
    <source>
        <dbReference type="SAM" id="SignalP"/>
    </source>
</evidence>
<evidence type="ECO:0000313" key="4">
    <source>
        <dbReference type="Proteomes" id="UP000269265"/>
    </source>
</evidence>
<protein>
    <submittedName>
        <fullName evidence="3">PEP-CTERM sorting domain-containing protein</fullName>
    </submittedName>
</protein>
<dbReference type="Proteomes" id="UP000269265">
    <property type="component" value="Unassembled WGS sequence"/>
</dbReference>
<feature type="domain" description="Ice-binding protein C-terminal" evidence="2">
    <location>
        <begin position="309"/>
        <end position="333"/>
    </location>
</feature>
<keyword evidence="4" id="KW-1185">Reference proteome</keyword>
<keyword evidence="1" id="KW-0732">Signal</keyword>
<evidence type="ECO:0000259" key="2">
    <source>
        <dbReference type="Pfam" id="PF07589"/>
    </source>
</evidence>
<dbReference type="Pfam" id="PF07589">
    <property type="entry name" value="PEP-CTERM"/>
    <property type="match status" value="1"/>
</dbReference>
<dbReference type="NCBIfam" id="NF035944">
    <property type="entry name" value="PEPxxWA-CTERM"/>
    <property type="match status" value="1"/>
</dbReference>
<dbReference type="EMBL" id="RSED01000015">
    <property type="protein sequence ID" value="RRS03102.1"/>
    <property type="molecule type" value="Genomic_DNA"/>
</dbReference>
<feature type="chain" id="PRO_5019400261" evidence="1">
    <location>
        <begin position="25"/>
        <end position="339"/>
    </location>
</feature>
<dbReference type="NCBIfam" id="TIGR02595">
    <property type="entry name" value="PEP_CTERM"/>
    <property type="match status" value="1"/>
</dbReference>
<proteinExistence type="predicted"/>
<dbReference type="RefSeq" id="WP_125244565.1">
    <property type="nucleotide sequence ID" value="NZ_RSED01000015.1"/>
</dbReference>
<feature type="signal peptide" evidence="1">
    <location>
        <begin position="1"/>
        <end position="24"/>
    </location>
</feature>
<organism evidence="3 4">
    <name type="scientific">Aquabacterium soli</name>
    <dbReference type="NCBI Taxonomy" id="2493092"/>
    <lineage>
        <taxon>Bacteria</taxon>
        <taxon>Pseudomonadati</taxon>
        <taxon>Pseudomonadota</taxon>
        <taxon>Betaproteobacteria</taxon>
        <taxon>Burkholderiales</taxon>
        <taxon>Aquabacterium</taxon>
    </lineage>
</organism>
<reference evidence="3 4" key="1">
    <citation type="submission" date="2018-12" db="EMBL/GenBank/DDBJ databases">
        <title>The whole draft genome of Aquabacterium sp. SJQ9.</title>
        <authorList>
            <person name="Sun L."/>
            <person name="Gao X."/>
            <person name="Chen W."/>
            <person name="Huang K."/>
        </authorList>
    </citation>
    <scope>NUCLEOTIDE SEQUENCE [LARGE SCALE GENOMIC DNA]</scope>
    <source>
        <strain evidence="3 4">SJQ9</strain>
    </source>
</reference>
<accession>A0A426V8C8</accession>
<dbReference type="OrthoDB" id="8562723at2"/>
<dbReference type="InterPro" id="IPR013424">
    <property type="entry name" value="Ice-binding_C"/>
</dbReference>